<feature type="compositionally biased region" description="Low complexity" evidence="1">
    <location>
        <begin position="347"/>
        <end position="363"/>
    </location>
</feature>
<dbReference type="EMBL" id="JAHIBW010000006">
    <property type="protein sequence ID" value="KAG7310187.1"/>
    <property type="molecule type" value="Genomic_DNA"/>
</dbReference>
<accession>A0ABQ7QYQ7</accession>
<dbReference type="PANTHER" id="PTHR21520:SF2">
    <property type="entry name" value="GLUTAMATE-RICH PROTEIN 2"/>
    <property type="match status" value="1"/>
</dbReference>
<comment type="caution">
    <text evidence="2">The sequence shown here is derived from an EMBL/GenBank/DDBJ whole genome shotgun (WGS) entry which is preliminary data.</text>
</comment>
<feature type="region of interest" description="Disordered" evidence="1">
    <location>
        <begin position="95"/>
        <end position="123"/>
    </location>
</feature>
<organism evidence="2 3">
    <name type="scientific">Plutella xylostella</name>
    <name type="common">Diamondback moth</name>
    <name type="synonym">Plutella maculipennis</name>
    <dbReference type="NCBI Taxonomy" id="51655"/>
    <lineage>
        <taxon>Eukaryota</taxon>
        <taxon>Metazoa</taxon>
        <taxon>Ecdysozoa</taxon>
        <taxon>Arthropoda</taxon>
        <taxon>Hexapoda</taxon>
        <taxon>Insecta</taxon>
        <taxon>Pterygota</taxon>
        <taxon>Neoptera</taxon>
        <taxon>Endopterygota</taxon>
        <taxon>Lepidoptera</taxon>
        <taxon>Glossata</taxon>
        <taxon>Ditrysia</taxon>
        <taxon>Yponomeutoidea</taxon>
        <taxon>Plutellidae</taxon>
        <taxon>Plutella</taxon>
    </lineage>
</organism>
<proteinExistence type="predicted"/>
<reference evidence="2 3" key="1">
    <citation type="submission" date="2021-06" db="EMBL/GenBank/DDBJ databases">
        <title>A haploid diamondback moth (Plutella xylostella L.) genome assembly resolves 31 chromosomes and identifies a diamide resistance mutation.</title>
        <authorList>
            <person name="Ward C.M."/>
            <person name="Perry K.D."/>
            <person name="Baker G."/>
            <person name="Powis K."/>
            <person name="Heckel D.G."/>
            <person name="Baxter S.W."/>
        </authorList>
    </citation>
    <scope>NUCLEOTIDE SEQUENCE [LARGE SCALE GENOMIC DNA]</scope>
    <source>
        <strain evidence="2 3">LV</strain>
        <tissue evidence="2">Single pupa</tissue>
    </source>
</reference>
<protein>
    <recommendedName>
        <fullName evidence="4">Glutamate-rich protein 2</fullName>
    </recommendedName>
</protein>
<feature type="compositionally biased region" description="Basic and acidic residues" evidence="1">
    <location>
        <begin position="407"/>
        <end position="418"/>
    </location>
</feature>
<evidence type="ECO:0008006" key="4">
    <source>
        <dbReference type="Google" id="ProtNLM"/>
    </source>
</evidence>
<evidence type="ECO:0000313" key="2">
    <source>
        <dbReference type="EMBL" id="KAG7310187.1"/>
    </source>
</evidence>
<keyword evidence="3" id="KW-1185">Reference proteome</keyword>
<sequence>MLYKDQKSASSPVRIKPVCPLRPVTRVQFDGRARQPPRSAQESLRKVTVRAAGCGDRSYSPLVSEPEDVIEVNPSPVQRGPAPFFKRRSLPKCYHPNPRLYPGPKPRRAPKSREDCHQPRHRKRCLRRRLVPNARLYQPPARHVPRPSPPASPIISWQPIRHTDALKAASSVALELAAQRQSRSPNPVPSAIHRCESPPKRQKKKLKGRRRKGKCAKCKMAACPPAQSSASADDGSDGNETLSAPSEFLAEFLSAIMRREYLEALKYCRLILQYEPHNATARGFYPLLRHKLQAQTGESESEDGRVDWSPEGSGSESPPSDNDHDSNKTSLPDHVRRRFMAMDHSADSSSAASAARSASGSLDASRRSSLDLDSSPESSSNELQDPTFNVRLEPADDENDNMAAGDDTTRHDTARHDNQPALTTEVTETESWSSLRRLRARFAAIK</sequence>
<feature type="region of interest" description="Disordered" evidence="1">
    <location>
        <begin position="343"/>
        <end position="430"/>
    </location>
</feature>
<gene>
    <name evidence="2" type="ORF">JYU34_004739</name>
</gene>
<evidence type="ECO:0000256" key="1">
    <source>
        <dbReference type="SAM" id="MobiDB-lite"/>
    </source>
</evidence>
<feature type="compositionally biased region" description="Basic residues" evidence="1">
    <location>
        <begin position="200"/>
        <end position="213"/>
    </location>
</feature>
<feature type="compositionally biased region" description="Low complexity" evidence="1">
    <location>
        <begin position="309"/>
        <end position="320"/>
    </location>
</feature>
<feature type="region of interest" description="Disordered" evidence="1">
    <location>
        <begin position="177"/>
        <end position="213"/>
    </location>
</feature>
<feature type="compositionally biased region" description="Basic and acidic residues" evidence="1">
    <location>
        <begin position="321"/>
        <end position="331"/>
    </location>
</feature>
<name>A0ABQ7QYQ7_PLUXY</name>
<dbReference type="Proteomes" id="UP000823941">
    <property type="component" value="Chromosome 6"/>
</dbReference>
<feature type="region of interest" description="Disordered" evidence="1">
    <location>
        <begin position="295"/>
        <end position="331"/>
    </location>
</feature>
<evidence type="ECO:0000313" key="3">
    <source>
        <dbReference type="Proteomes" id="UP000823941"/>
    </source>
</evidence>
<dbReference type="PANTHER" id="PTHR21520">
    <property type="entry name" value="GLUTAMATE-RICH PROTEIN 2"/>
    <property type="match status" value="1"/>
</dbReference>
<feature type="compositionally biased region" description="Low complexity" evidence="1">
    <location>
        <begin position="371"/>
        <end position="380"/>
    </location>
</feature>
<dbReference type="InterPro" id="IPR026703">
    <property type="entry name" value="ERICH2"/>
</dbReference>